<gene>
    <name evidence="2" type="ORF">METZ01_LOCUS493465</name>
</gene>
<feature type="compositionally biased region" description="Polar residues" evidence="1">
    <location>
        <begin position="1"/>
        <end position="10"/>
    </location>
</feature>
<feature type="region of interest" description="Disordered" evidence="1">
    <location>
        <begin position="1"/>
        <end position="25"/>
    </location>
</feature>
<evidence type="ECO:0000313" key="2">
    <source>
        <dbReference type="EMBL" id="SVE40611.1"/>
    </source>
</evidence>
<feature type="non-terminal residue" evidence="2">
    <location>
        <position position="25"/>
    </location>
</feature>
<reference evidence="2" key="1">
    <citation type="submission" date="2018-05" db="EMBL/GenBank/DDBJ databases">
        <authorList>
            <person name="Lanie J.A."/>
            <person name="Ng W.-L."/>
            <person name="Kazmierczak K.M."/>
            <person name="Andrzejewski T.M."/>
            <person name="Davidsen T.M."/>
            <person name="Wayne K.J."/>
            <person name="Tettelin H."/>
            <person name="Glass J.I."/>
            <person name="Rusch D."/>
            <person name="Podicherti R."/>
            <person name="Tsui H.-C.T."/>
            <person name="Winkler M.E."/>
        </authorList>
    </citation>
    <scope>NUCLEOTIDE SEQUENCE</scope>
</reference>
<name>A0A383D8B6_9ZZZZ</name>
<dbReference type="EMBL" id="UINC01215088">
    <property type="protein sequence ID" value="SVE40611.1"/>
    <property type="molecule type" value="Genomic_DNA"/>
</dbReference>
<organism evidence="2">
    <name type="scientific">marine metagenome</name>
    <dbReference type="NCBI Taxonomy" id="408172"/>
    <lineage>
        <taxon>unclassified sequences</taxon>
        <taxon>metagenomes</taxon>
        <taxon>ecological metagenomes</taxon>
    </lineage>
</organism>
<proteinExistence type="predicted"/>
<protein>
    <submittedName>
        <fullName evidence="2">Uncharacterized protein</fullName>
    </submittedName>
</protein>
<sequence>MGIVQHNQTGKDGVGAVKTLTGLTS</sequence>
<evidence type="ECO:0000256" key="1">
    <source>
        <dbReference type="SAM" id="MobiDB-lite"/>
    </source>
</evidence>
<accession>A0A383D8B6</accession>
<dbReference type="AlphaFoldDB" id="A0A383D8B6"/>